<dbReference type="GO" id="GO:0022857">
    <property type="term" value="F:transmembrane transporter activity"/>
    <property type="evidence" value="ECO:0007669"/>
    <property type="project" value="InterPro"/>
</dbReference>
<protein>
    <submittedName>
        <fullName evidence="10">Multidrug efflux SMR transporter</fullName>
    </submittedName>
</protein>
<organism evidence="10">
    <name type="scientific">Leucothrix mucor</name>
    <dbReference type="NCBI Taxonomy" id="45248"/>
    <lineage>
        <taxon>Bacteria</taxon>
        <taxon>Pseudomonadati</taxon>
        <taxon>Pseudomonadota</taxon>
        <taxon>Gammaproteobacteria</taxon>
        <taxon>Thiotrichales</taxon>
        <taxon>Thiotrichaceae</taxon>
        <taxon>Leucothrix</taxon>
    </lineage>
</organism>
<dbReference type="SUPFAM" id="SSF103481">
    <property type="entry name" value="Multidrug resistance efflux transporter EmrE"/>
    <property type="match status" value="1"/>
</dbReference>
<evidence type="ECO:0000313" key="10">
    <source>
        <dbReference type="EMBL" id="HFC92978.1"/>
    </source>
</evidence>
<evidence type="ECO:0000256" key="2">
    <source>
        <dbReference type="ARBA" id="ARBA00022448"/>
    </source>
</evidence>
<dbReference type="GO" id="GO:0005886">
    <property type="term" value="C:plasma membrane"/>
    <property type="evidence" value="ECO:0007669"/>
    <property type="project" value="UniProtKB-SubCell"/>
</dbReference>
<evidence type="ECO:0000256" key="8">
    <source>
        <dbReference type="RuleBase" id="RU003942"/>
    </source>
</evidence>
<evidence type="ECO:0000256" key="7">
    <source>
        <dbReference type="ARBA" id="ARBA00038032"/>
    </source>
</evidence>
<dbReference type="EMBL" id="DRMS01000343">
    <property type="protein sequence ID" value="HFC92978.1"/>
    <property type="molecule type" value="Genomic_DNA"/>
</dbReference>
<evidence type="ECO:0000256" key="3">
    <source>
        <dbReference type="ARBA" id="ARBA00022475"/>
    </source>
</evidence>
<reference evidence="10" key="1">
    <citation type="journal article" date="2020" name="mSystems">
        <title>Genome- and Community-Level Interaction Insights into Carbon Utilization and Element Cycling Functions of Hydrothermarchaeota in Hydrothermal Sediment.</title>
        <authorList>
            <person name="Zhou Z."/>
            <person name="Liu Y."/>
            <person name="Xu W."/>
            <person name="Pan J."/>
            <person name="Luo Z.H."/>
            <person name="Li M."/>
        </authorList>
    </citation>
    <scope>NUCLEOTIDE SEQUENCE [LARGE SCALE GENOMIC DNA]</scope>
    <source>
        <strain evidence="10">HyVt-493</strain>
    </source>
</reference>
<dbReference type="InterPro" id="IPR045324">
    <property type="entry name" value="Small_multidrug_res"/>
</dbReference>
<comment type="similarity">
    <text evidence="7 8">Belongs to the drug/metabolite transporter (DMT) superfamily. Small multidrug resistance (SMR) (TC 2.A.7.1) family.</text>
</comment>
<keyword evidence="4 8" id="KW-0812">Transmembrane</keyword>
<keyword evidence="6 9" id="KW-0472">Membrane</keyword>
<comment type="subcellular location">
    <subcellularLocation>
        <location evidence="1 8">Cell membrane</location>
        <topology evidence="1 8">Multi-pass membrane protein</topology>
    </subcellularLocation>
</comment>
<keyword evidence="3" id="KW-1003">Cell membrane</keyword>
<feature type="transmembrane region" description="Helical" evidence="9">
    <location>
        <begin position="83"/>
        <end position="102"/>
    </location>
</feature>
<gene>
    <name evidence="10" type="ORF">ENJ51_09220</name>
</gene>
<keyword evidence="2" id="KW-0813">Transport</keyword>
<dbReference type="PANTHER" id="PTHR30561:SF1">
    <property type="entry name" value="MULTIDRUG TRANSPORTER EMRE"/>
    <property type="match status" value="1"/>
</dbReference>
<dbReference type="AlphaFoldDB" id="A0A7V2WVC9"/>
<evidence type="ECO:0000256" key="1">
    <source>
        <dbReference type="ARBA" id="ARBA00004651"/>
    </source>
</evidence>
<evidence type="ECO:0000256" key="5">
    <source>
        <dbReference type="ARBA" id="ARBA00022989"/>
    </source>
</evidence>
<comment type="caution">
    <text evidence="10">The sequence shown here is derived from an EMBL/GenBank/DDBJ whole genome shotgun (WGS) entry which is preliminary data.</text>
</comment>
<accession>A0A7V2WVC9</accession>
<dbReference type="PANTHER" id="PTHR30561">
    <property type="entry name" value="SMR FAMILY PROTON-DEPENDENT DRUG EFFLUX TRANSPORTER SUGE"/>
    <property type="match status" value="1"/>
</dbReference>
<proteinExistence type="inferred from homology"/>
<dbReference type="InterPro" id="IPR037185">
    <property type="entry name" value="EmrE-like"/>
</dbReference>
<evidence type="ECO:0000256" key="9">
    <source>
        <dbReference type="SAM" id="Phobius"/>
    </source>
</evidence>
<feature type="transmembrane region" description="Helical" evidence="9">
    <location>
        <begin position="56"/>
        <end position="77"/>
    </location>
</feature>
<dbReference type="Proteomes" id="UP000885750">
    <property type="component" value="Unassembled WGS sequence"/>
</dbReference>
<name>A0A7V2WVC9_LEUMU</name>
<feature type="transmembrane region" description="Helical" evidence="9">
    <location>
        <begin position="28"/>
        <end position="49"/>
    </location>
</feature>
<dbReference type="Pfam" id="PF00893">
    <property type="entry name" value="Multi_Drug_Res"/>
    <property type="match status" value="1"/>
</dbReference>
<dbReference type="InterPro" id="IPR000390">
    <property type="entry name" value="Small_drug/metabolite_transptr"/>
</dbReference>
<evidence type="ECO:0000256" key="6">
    <source>
        <dbReference type="ARBA" id="ARBA00023136"/>
    </source>
</evidence>
<dbReference type="Gene3D" id="1.10.3730.20">
    <property type="match status" value="1"/>
</dbReference>
<evidence type="ECO:0000256" key="4">
    <source>
        <dbReference type="ARBA" id="ARBA00022692"/>
    </source>
</evidence>
<sequence>MGYFYLAIAIIMEAIAMTALKAGGFSKILPTLIMATGYGVSFYFMLLALKTIPMGITYAIWAGVGIVLIAVIGMLRYDETPDIAAMIGMGLIVLGVIVIRIFSHSGVH</sequence>
<keyword evidence="5 9" id="KW-1133">Transmembrane helix</keyword>